<evidence type="ECO:0000313" key="1">
    <source>
        <dbReference type="EMBL" id="GMR42507.1"/>
    </source>
</evidence>
<protein>
    <submittedName>
        <fullName evidence="1">Uncharacterized protein</fullName>
    </submittedName>
</protein>
<gene>
    <name evidence="1" type="ORF">PMAYCL1PPCAC_12702</name>
</gene>
<accession>A0AAN4ZQC7</accession>
<reference evidence="2" key="1">
    <citation type="submission" date="2022-10" db="EMBL/GenBank/DDBJ databases">
        <title>Genome assembly of Pristionchus species.</title>
        <authorList>
            <person name="Yoshida K."/>
            <person name="Sommer R.J."/>
        </authorList>
    </citation>
    <scope>NUCLEOTIDE SEQUENCE [LARGE SCALE GENOMIC DNA]</scope>
    <source>
        <strain evidence="2">RS5460</strain>
    </source>
</reference>
<keyword evidence="2" id="KW-1185">Reference proteome</keyword>
<name>A0AAN4ZQC7_9BILA</name>
<dbReference type="Proteomes" id="UP001328107">
    <property type="component" value="Unassembled WGS sequence"/>
</dbReference>
<organism evidence="1 2">
    <name type="scientific">Pristionchus mayeri</name>
    <dbReference type="NCBI Taxonomy" id="1317129"/>
    <lineage>
        <taxon>Eukaryota</taxon>
        <taxon>Metazoa</taxon>
        <taxon>Ecdysozoa</taxon>
        <taxon>Nematoda</taxon>
        <taxon>Chromadorea</taxon>
        <taxon>Rhabditida</taxon>
        <taxon>Rhabditina</taxon>
        <taxon>Diplogasteromorpha</taxon>
        <taxon>Diplogasteroidea</taxon>
        <taxon>Neodiplogasteridae</taxon>
        <taxon>Pristionchus</taxon>
    </lineage>
</organism>
<feature type="non-terminal residue" evidence="1">
    <location>
        <position position="1"/>
    </location>
</feature>
<sequence>TLTDDSDFPAGNRRFEHCQIRLSACRRECSGDESLLSLGVSDSHDQHVLCHPSLVFSDVACDSEGEALLSQQRVSTLSRSERPDLSLLRSMGNEDLLGVAWPVVDHLLSHRTGKSYRMNASNEVVVSECIQDGISHSSHRSHAENDVARISQFNSNLGERSSDWSHREGNHVHRATIHASGESPIQLDSELFLTHPLTHDSLHSFGHSTHAVILLLGDHIRLTLDSCYISRISAAEVIVLVGLQGSEYSSLHQLVHDVVCFLLRPEMLSLFLPSLSMEGIRTHRRCRFQRGSSVQPSRQ</sequence>
<comment type="caution">
    <text evidence="1">The sequence shown here is derived from an EMBL/GenBank/DDBJ whole genome shotgun (WGS) entry which is preliminary data.</text>
</comment>
<proteinExistence type="predicted"/>
<evidence type="ECO:0000313" key="2">
    <source>
        <dbReference type="Proteomes" id="UP001328107"/>
    </source>
</evidence>
<dbReference type="AlphaFoldDB" id="A0AAN4ZQC7"/>
<dbReference type="EMBL" id="BTRK01000003">
    <property type="protein sequence ID" value="GMR42507.1"/>
    <property type="molecule type" value="Genomic_DNA"/>
</dbReference>